<keyword evidence="2" id="KW-0813">Transport</keyword>
<evidence type="ECO:0000256" key="2">
    <source>
        <dbReference type="ARBA" id="ARBA00022448"/>
    </source>
</evidence>
<keyword evidence="3 6" id="KW-0812">Transmembrane</keyword>
<evidence type="ECO:0000259" key="7">
    <source>
        <dbReference type="PROSITE" id="PS50850"/>
    </source>
</evidence>
<dbReference type="PROSITE" id="PS50850">
    <property type="entry name" value="MFS"/>
    <property type="match status" value="1"/>
</dbReference>
<feature type="domain" description="Major facilitator superfamily (MFS) profile" evidence="7">
    <location>
        <begin position="1"/>
        <end position="370"/>
    </location>
</feature>
<dbReference type="GO" id="GO:0016020">
    <property type="term" value="C:membrane"/>
    <property type="evidence" value="ECO:0007669"/>
    <property type="project" value="UniProtKB-SubCell"/>
</dbReference>
<feature type="transmembrane region" description="Helical" evidence="6">
    <location>
        <begin position="259"/>
        <end position="277"/>
    </location>
</feature>
<dbReference type="EMBL" id="DRMJ01000314">
    <property type="protein sequence ID" value="HHL43171.1"/>
    <property type="molecule type" value="Genomic_DNA"/>
</dbReference>
<evidence type="ECO:0000256" key="5">
    <source>
        <dbReference type="ARBA" id="ARBA00023136"/>
    </source>
</evidence>
<feature type="transmembrane region" description="Helical" evidence="6">
    <location>
        <begin position="349"/>
        <end position="366"/>
    </location>
</feature>
<feature type="transmembrane region" description="Helical" evidence="6">
    <location>
        <begin position="105"/>
        <end position="131"/>
    </location>
</feature>
<comment type="caution">
    <text evidence="8">The sequence shown here is derived from an EMBL/GenBank/DDBJ whole genome shotgun (WGS) entry which is preliminary data.</text>
</comment>
<evidence type="ECO:0000256" key="4">
    <source>
        <dbReference type="ARBA" id="ARBA00022989"/>
    </source>
</evidence>
<accession>A0A7C5M1B6</accession>
<name>A0A7C5M1B6_9PROT</name>
<feature type="transmembrane region" description="Helical" evidence="6">
    <location>
        <begin position="16"/>
        <end position="36"/>
    </location>
</feature>
<dbReference type="Proteomes" id="UP000885830">
    <property type="component" value="Unassembled WGS sequence"/>
</dbReference>
<dbReference type="Gene3D" id="1.20.1250.20">
    <property type="entry name" value="MFS general substrate transporter like domains"/>
    <property type="match status" value="1"/>
</dbReference>
<comment type="subcellular location">
    <subcellularLocation>
        <location evidence="1">Membrane</location>
        <topology evidence="1">Multi-pass membrane protein</topology>
    </subcellularLocation>
</comment>
<dbReference type="AlphaFoldDB" id="A0A7C5M1B6"/>
<evidence type="ECO:0000256" key="6">
    <source>
        <dbReference type="SAM" id="Phobius"/>
    </source>
</evidence>
<dbReference type="PANTHER" id="PTHR23504">
    <property type="entry name" value="MAJOR FACILITATOR SUPERFAMILY DOMAIN-CONTAINING PROTEIN 10"/>
    <property type="match status" value="1"/>
</dbReference>
<protein>
    <submittedName>
        <fullName evidence="8">MFS transporter</fullName>
    </submittedName>
</protein>
<proteinExistence type="predicted"/>
<feature type="transmembrane region" description="Helical" evidence="6">
    <location>
        <begin position="137"/>
        <end position="159"/>
    </location>
</feature>
<feature type="transmembrane region" description="Helical" evidence="6">
    <location>
        <begin position="48"/>
        <end position="66"/>
    </location>
</feature>
<dbReference type="Pfam" id="PF07690">
    <property type="entry name" value="MFS_1"/>
    <property type="match status" value="1"/>
</dbReference>
<reference evidence="8" key="1">
    <citation type="journal article" date="2020" name="mSystems">
        <title>Genome- and Community-Level Interaction Insights into Carbon Utilization and Element Cycling Functions of Hydrothermarchaeota in Hydrothermal Sediment.</title>
        <authorList>
            <person name="Zhou Z."/>
            <person name="Liu Y."/>
            <person name="Xu W."/>
            <person name="Pan J."/>
            <person name="Luo Z.H."/>
            <person name="Li M."/>
        </authorList>
    </citation>
    <scope>NUCLEOTIDE SEQUENCE [LARGE SCALE GENOMIC DNA]</scope>
    <source>
        <strain evidence="8">HyVt-485</strain>
    </source>
</reference>
<evidence type="ECO:0000256" key="3">
    <source>
        <dbReference type="ARBA" id="ARBA00022692"/>
    </source>
</evidence>
<dbReference type="InterPro" id="IPR020846">
    <property type="entry name" value="MFS_dom"/>
</dbReference>
<feature type="transmembrane region" description="Helical" evidence="6">
    <location>
        <begin position="229"/>
        <end position="247"/>
    </location>
</feature>
<organism evidence="8">
    <name type="scientific">Hellea balneolensis</name>
    <dbReference type="NCBI Taxonomy" id="287478"/>
    <lineage>
        <taxon>Bacteria</taxon>
        <taxon>Pseudomonadati</taxon>
        <taxon>Pseudomonadota</taxon>
        <taxon>Alphaproteobacteria</taxon>
        <taxon>Maricaulales</taxon>
        <taxon>Robiginitomaculaceae</taxon>
        <taxon>Hellea</taxon>
    </lineage>
</organism>
<gene>
    <name evidence="8" type="ORF">ENJ42_06105</name>
</gene>
<dbReference type="SUPFAM" id="SSF103473">
    <property type="entry name" value="MFS general substrate transporter"/>
    <property type="match status" value="1"/>
</dbReference>
<keyword evidence="5 6" id="KW-0472">Membrane</keyword>
<dbReference type="InterPro" id="IPR011701">
    <property type="entry name" value="MFS"/>
</dbReference>
<feature type="transmembrane region" description="Helical" evidence="6">
    <location>
        <begin position="72"/>
        <end position="93"/>
    </location>
</feature>
<evidence type="ECO:0000256" key="1">
    <source>
        <dbReference type="ARBA" id="ARBA00004141"/>
    </source>
</evidence>
<evidence type="ECO:0000313" key="8">
    <source>
        <dbReference type="EMBL" id="HHL43171.1"/>
    </source>
</evidence>
<dbReference type="CDD" id="cd17330">
    <property type="entry name" value="MFS_SLC46_TetA_like"/>
    <property type="match status" value="1"/>
</dbReference>
<keyword evidence="4 6" id="KW-1133">Transmembrane helix</keyword>
<dbReference type="PRINTS" id="PR01035">
    <property type="entry name" value="TCRTETA"/>
</dbReference>
<dbReference type="GO" id="GO:0022857">
    <property type="term" value="F:transmembrane transporter activity"/>
    <property type="evidence" value="ECO:0007669"/>
    <property type="project" value="InterPro"/>
</dbReference>
<dbReference type="InterPro" id="IPR036259">
    <property type="entry name" value="MFS_trans_sf"/>
</dbReference>
<dbReference type="InterPro" id="IPR001958">
    <property type="entry name" value="Tet-R_TetA/multi-R_MdtG-like"/>
</dbReference>
<sequence>MPPIMFVLDNMGAGPAYASFIIATYSIGQFIAGPFWGGLSDRWGRKPILAISLTGAFVAYLIMAVAKTPEMILFSRAFAGLMAGNIATAYAAIADLTTPQDRAKGMGVLGAAFGLGFVIGPAIGGLLGGATPETANIVYPALASAFFAGLAILAILFVFKETLDEKHRVQVHSKPRVGRLEALKRVAKHPVLIRFCVFIFFVSTTGALMDPVTPLLVGERYHWGPRQMGYIFIVVGLLIAFVQGGLVGRLAKAMGEKNMVRLAFASIITGLGLIIYTPVSYGVVIGLCLTGIGTTLFTTGISALASHRAAPTERGLVMGVVQSMQSLGRSTGPLFAGSLYIVWQGLPYAVGIGLISVAFVWISYLMKTHNIEDASRTH</sequence>
<feature type="transmembrane region" description="Helical" evidence="6">
    <location>
        <begin position="191"/>
        <end position="209"/>
    </location>
</feature>
<dbReference type="PANTHER" id="PTHR23504:SF15">
    <property type="entry name" value="MAJOR FACILITATOR SUPERFAMILY (MFS) PROFILE DOMAIN-CONTAINING PROTEIN"/>
    <property type="match status" value="1"/>
</dbReference>